<evidence type="ECO:0000259" key="1">
    <source>
        <dbReference type="Pfam" id="PF05685"/>
    </source>
</evidence>
<dbReference type="InterPro" id="IPR008538">
    <property type="entry name" value="Uma2"/>
</dbReference>
<evidence type="ECO:0000313" key="2">
    <source>
        <dbReference type="EMBL" id="WNZ22776.1"/>
    </source>
</evidence>
<name>A0AA96WIF2_9CYAN</name>
<dbReference type="Gene3D" id="3.90.1570.10">
    <property type="entry name" value="tt1808, chain A"/>
    <property type="match status" value="1"/>
</dbReference>
<dbReference type="InterPro" id="IPR012296">
    <property type="entry name" value="Nuclease_put_TT1808"/>
</dbReference>
<dbReference type="RefSeq" id="WP_316434320.1">
    <property type="nucleotide sequence ID" value="NZ_CP053586.1"/>
</dbReference>
<feature type="domain" description="Putative restriction endonuclease" evidence="1">
    <location>
        <begin position="11"/>
        <end position="56"/>
    </location>
</feature>
<dbReference type="Pfam" id="PF05685">
    <property type="entry name" value="Uma2"/>
    <property type="match status" value="1"/>
</dbReference>
<dbReference type="EMBL" id="CP053586">
    <property type="protein sequence ID" value="WNZ22776.1"/>
    <property type="molecule type" value="Genomic_DNA"/>
</dbReference>
<accession>A0AA96WIF2</accession>
<gene>
    <name evidence="2" type="ORF">HJG54_07855</name>
</gene>
<sequence length="68" mass="7882">MAMRIQAYTPEDDLELELHSEERHKYINGEIITITGGTPNHNQIAGNFYTAFHGCLARFHYVELYPDQ</sequence>
<proteinExistence type="predicted"/>
<reference evidence="2" key="1">
    <citation type="submission" date="2020-05" db="EMBL/GenBank/DDBJ databases">
        <authorList>
            <person name="Zhu T."/>
            <person name="Keshari N."/>
            <person name="Lu X."/>
        </authorList>
    </citation>
    <scope>NUCLEOTIDE SEQUENCE</scope>
    <source>
        <strain evidence="2">NK1-12</strain>
    </source>
</reference>
<organism evidence="2">
    <name type="scientific">Leptolyngbya sp. NK1-12</name>
    <dbReference type="NCBI Taxonomy" id="2547451"/>
    <lineage>
        <taxon>Bacteria</taxon>
        <taxon>Bacillati</taxon>
        <taxon>Cyanobacteriota</taxon>
        <taxon>Cyanophyceae</taxon>
        <taxon>Leptolyngbyales</taxon>
        <taxon>Leptolyngbyaceae</taxon>
        <taxon>Leptolyngbya group</taxon>
        <taxon>Leptolyngbya</taxon>
    </lineage>
</organism>
<protein>
    <recommendedName>
        <fullName evidence="1">Putative restriction endonuclease domain-containing protein</fullName>
    </recommendedName>
</protein>
<dbReference type="AlphaFoldDB" id="A0AA96WIF2"/>